<keyword evidence="2" id="KW-0472">Membrane</keyword>
<sequence>MNRLQELTRKHWILIAAAVFFFAVGLFFGSSFNSNLTSAENNPFTSSRVNLLISGYDTDHHGISRTDAMMVVSIDPEKEDMSIVSVPRDSRVNIPDRGINKANSAYAFGGIDLTIETLESLLKIPIDYYVNLDFQGFVSVVDAIGGVEIEIEQRMEYQDEAGNLHINFEPGKKTLDGEEALEYVRFREPARGDIGRINRQQKFVRAVLQRVSRPGIVFDTPEILNEGLNSIYTDMDITEAISLSRIIMNLELDEVETLKLPGRPEYIDGVSYWVIDEAEKNELIEDHFRCEDQRENQNIDLHILNGTGTPGLAGDVAREMEKFGFNINSIGNSDSFDHTDTEVFFTDEADRDTAREIAEYLQGKPVILSSDAEDADYPAGEGQIIIILGKNSLESDKI</sequence>
<dbReference type="RefSeq" id="WP_089761978.1">
    <property type="nucleotide sequence ID" value="NZ_FNGO01000030.1"/>
</dbReference>
<accession>A0A1G9SNW1</accession>
<evidence type="ECO:0000259" key="3">
    <source>
        <dbReference type="Pfam" id="PF03816"/>
    </source>
</evidence>
<evidence type="ECO:0000256" key="1">
    <source>
        <dbReference type="ARBA" id="ARBA00006068"/>
    </source>
</evidence>
<dbReference type="Pfam" id="PF13399">
    <property type="entry name" value="LytR_C"/>
    <property type="match status" value="1"/>
</dbReference>
<dbReference type="Gene3D" id="3.40.630.190">
    <property type="entry name" value="LCP protein"/>
    <property type="match status" value="1"/>
</dbReference>
<dbReference type="PANTHER" id="PTHR33392:SF6">
    <property type="entry name" value="POLYISOPRENYL-TEICHOIC ACID--PEPTIDOGLYCAN TEICHOIC ACID TRANSFERASE TAGU"/>
    <property type="match status" value="1"/>
</dbReference>
<gene>
    <name evidence="5" type="ORF">SAMN04488692_13010</name>
</gene>
<dbReference type="Pfam" id="PF03816">
    <property type="entry name" value="LytR_cpsA_psr"/>
    <property type="match status" value="1"/>
</dbReference>
<dbReference type="InterPro" id="IPR027381">
    <property type="entry name" value="LytR/CpsA/Psr_C"/>
</dbReference>
<dbReference type="AlphaFoldDB" id="A0A1G9SNW1"/>
<organism evidence="5 6">
    <name type="scientific">Halarsenatibacter silvermanii</name>
    <dbReference type="NCBI Taxonomy" id="321763"/>
    <lineage>
        <taxon>Bacteria</taxon>
        <taxon>Bacillati</taxon>
        <taxon>Bacillota</taxon>
        <taxon>Clostridia</taxon>
        <taxon>Halanaerobiales</taxon>
        <taxon>Halarsenatibacteraceae</taxon>
        <taxon>Halarsenatibacter</taxon>
    </lineage>
</organism>
<proteinExistence type="inferred from homology"/>
<dbReference type="PANTHER" id="PTHR33392">
    <property type="entry name" value="POLYISOPRENYL-TEICHOIC ACID--PEPTIDOGLYCAN TEICHOIC ACID TRANSFERASE TAGU"/>
    <property type="match status" value="1"/>
</dbReference>
<name>A0A1G9SNW1_9FIRM</name>
<evidence type="ECO:0000313" key="6">
    <source>
        <dbReference type="Proteomes" id="UP000199476"/>
    </source>
</evidence>
<keyword evidence="2" id="KW-1133">Transmembrane helix</keyword>
<reference evidence="5 6" key="1">
    <citation type="submission" date="2016-10" db="EMBL/GenBank/DDBJ databases">
        <authorList>
            <person name="de Groot N.N."/>
        </authorList>
    </citation>
    <scope>NUCLEOTIDE SEQUENCE [LARGE SCALE GENOMIC DNA]</scope>
    <source>
        <strain evidence="5 6">SLAS-1</strain>
    </source>
</reference>
<dbReference type="Gene3D" id="3.30.70.2390">
    <property type="match status" value="1"/>
</dbReference>
<dbReference type="EMBL" id="FNGO01000030">
    <property type="protein sequence ID" value="SDM37168.1"/>
    <property type="molecule type" value="Genomic_DNA"/>
</dbReference>
<dbReference type="OrthoDB" id="305468at2"/>
<dbReference type="Proteomes" id="UP000199476">
    <property type="component" value="Unassembled WGS sequence"/>
</dbReference>
<feature type="domain" description="LytR/CpsA/Psr regulator C-terminal" evidence="4">
    <location>
        <begin position="299"/>
        <end position="390"/>
    </location>
</feature>
<evidence type="ECO:0000256" key="2">
    <source>
        <dbReference type="SAM" id="Phobius"/>
    </source>
</evidence>
<feature type="domain" description="Cell envelope-related transcriptional attenuator" evidence="3">
    <location>
        <begin position="65"/>
        <end position="212"/>
    </location>
</feature>
<dbReference type="STRING" id="321763.SAMN04488692_13010"/>
<evidence type="ECO:0000313" key="5">
    <source>
        <dbReference type="EMBL" id="SDM37168.1"/>
    </source>
</evidence>
<keyword evidence="6" id="KW-1185">Reference proteome</keyword>
<protein>
    <submittedName>
        <fullName evidence="5">Cell envelope-related function transcriptional attenuator common domain-containing protein</fullName>
    </submittedName>
</protein>
<dbReference type="InterPro" id="IPR004474">
    <property type="entry name" value="LytR_CpsA_psr"/>
</dbReference>
<keyword evidence="2" id="KW-0812">Transmembrane</keyword>
<feature type="transmembrane region" description="Helical" evidence="2">
    <location>
        <begin position="12"/>
        <end position="32"/>
    </location>
</feature>
<comment type="similarity">
    <text evidence="1">Belongs to the LytR/CpsA/Psr (LCP) family.</text>
</comment>
<dbReference type="NCBIfam" id="TIGR00350">
    <property type="entry name" value="lytR_cpsA_psr"/>
    <property type="match status" value="1"/>
</dbReference>
<dbReference type="InterPro" id="IPR050922">
    <property type="entry name" value="LytR/CpsA/Psr_CW_biosynth"/>
</dbReference>
<evidence type="ECO:0000259" key="4">
    <source>
        <dbReference type="Pfam" id="PF13399"/>
    </source>
</evidence>